<evidence type="ECO:0000313" key="2">
    <source>
        <dbReference type="Proteomes" id="UP000276133"/>
    </source>
</evidence>
<accession>A0A3M7S711</accession>
<dbReference type="AlphaFoldDB" id="A0A3M7S711"/>
<comment type="caution">
    <text evidence="1">The sequence shown here is derived from an EMBL/GenBank/DDBJ whole genome shotgun (WGS) entry which is preliminary data.</text>
</comment>
<evidence type="ECO:0000313" key="1">
    <source>
        <dbReference type="EMBL" id="RNA31417.1"/>
    </source>
</evidence>
<keyword evidence="2" id="KW-1185">Reference proteome</keyword>
<gene>
    <name evidence="1" type="ORF">BpHYR1_021568</name>
</gene>
<reference evidence="1 2" key="1">
    <citation type="journal article" date="2018" name="Sci. Rep.">
        <title>Genomic signatures of local adaptation to the degree of environmental predictability in rotifers.</title>
        <authorList>
            <person name="Franch-Gras L."/>
            <person name="Hahn C."/>
            <person name="Garcia-Roger E.M."/>
            <person name="Carmona M.J."/>
            <person name="Serra M."/>
            <person name="Gomez A."/>
        </authorList>
    </citation>
    <scope>NUCLEOTIDE SEQUENCE [LARGE SCALE GENOMIC DNA]</scope>
    <source>
        <strain evidence="1">HYR1</strain>
    </source>
</reference>
<protein>
    <submittedName>
        <fullName evidence="1">Uncharacterized protein</fullName>
    </submittedName>
</protein>
<organism evidence="1 2">
    <name type="scientific">Brachionus plicatilis</name>
    <name type="common">Marine rotifer</name>
    <name type="synonym">Brachionus muelleri</name>
    <dbReference type="NCBI Taxonomy" id="10195"/>
    <lineage>
        <taxon>Eukaryota</taxon>
        <taxon>Metazoa</taxon>
        <taxon>Spiralia</taxon>
        <taxon>Gnathifera</taxon>
        <taxon>Rotifera</taxon>
        <taxon>Eurotatoria</taxon>
        <taxon>Monogononta</taxon>
        <taxon>Pseudotrocha</taxon>
        <taxon>Ploima</taxon>
        <taxon>Brachionidae</taxon>
        <taxon>Brachionus</taxon>
    </lineage>
</organism>
<dbReference type="EMBL" id="REGN01001943">
    <property type="protein sequence ID" value="RNA31417.1"/>
    <property type="molecule type" value="Genomic_DNA"/>
</dbReference>
<sequence>MLINILKLANPKFNFFSVVCLSHNLDDFNMDFEFVFEILNMNTRPKNLFLGFPSEIESTQIDTKIEIENRGKHLNFQKNEFLYHHKI</sequence>
<name>A0A3M7S711_BRAPC</name>
<dbReference type="Proteomes" id="UP000276133">
    <property type="component" value="Unassembled WGS sequence"/>
</dbReference>
<proteinExistence type="predicted"/>